<dbReference type="AlphaFoldDB" id="A0A383DAF0"/>
<feature type="non-terminal residue" evidence="1">
    <location>
        <position position="44"/>
    </location>
</feature>
<organism evidence="1">
    <name type="scientific">marine metagenome</name>
    <dbReference type="NCBI Taxonomy" id="408172"/>
    <lineage>
        <taxon>unclassified sequences</taxon>
        <taxon>metagenomes</taxon>
        <taxon>ecological metagenomes</taxon>
    </lineage>
</organism>
<proteinExistence type="predicted"/>
<sequence length="44" mass="5004">MVREYCTTGNELIKDQAVRAFLPLVKHIVGRINVASSYIILQKD</sequence>
<accession>A0A383DAF0</accession>
<evidence type="ECO:0000313" key="1">
    <source>
        <dbReference type="EMBL" id="SVE41280.1"/>
    </source>
</evidence>
<gene>
    <name evidence="1" type="ORF">METZ01_LOCUS494134</name>
</gene>
<dbReference type="EMBL" id="UINC01215546">
    <property type="protein sequence ID" value="SVE41280.1"/>
    <property type="molecule type" value="Genomic_DNA"/>
</dbReference>
<protein>
    <submittedName>
        <fullName evidence="1">Uncharacterized protein</fullName>
    </submittedName>
</protein>
<reference evidence="1" key="1">
    <citation type="submission" date="2018-05" db="EMBL/GenBank/DDBJ databases">
        <authorList>
            <person name="Lanie J.A."/>
            <person name="Ng W.-L."/>
            <person name="Kazmierczak K.M."/>
            <person name="Andrzejewski T.M."/>
            <person name="Davidsen T.M."/>
            <person name="Wayne K.J."/>
            <person name="Tettelin H."/>
            <person name="Glass J.I."/>
            <person name="Rusch D."/>
            <person name="Podicherti R."/>
            <person name="Tsui H.-C.T."/>
            <person name="Winkler M.E."/>
        </authorList>
    </citation>
    <scope>NUCLEOTIDE SEQUENCE</scope>
</reference>
<name>A0A383DAF0_9ZZZZ</name>